<organism evidence="1 2">
    <name type="scientific">Intestinimonas butyriciproducens</name>
    <dbReference type="NCBI Taxonomy" id="1297617"/>
    <lineage>
        <taxon>Bacteria</taxon>
        <taxon>Bacillati</taxon>
        <taxon>Bacillota</taxon>
        <taxon>Clostridia</taxon>
        <taxon>Eubacteriales</taxon>
        <taxon>Intestinimonas</taxon>
    </lineage>
</organism>
<dbReference type="Proteomes" id="UP000245778">
    <property type="component" value="Unassembled WGS sequence"/>
</dbReference>
<name>A0A2U1CEU2_9FIRM</name>
<protein>
    <submittedName>
        <fullName evidence="1">Uncharacterized protein</fullName>
    </submittedName>
</protein>
<dbReference type="EMBL" id="QEKK01000002">
    <property type="protein sequence ID" value="PVY59442.1"/>
    <property type="molecule type" value="Genomic_DNA"/>
</dbReference>
<proteinExistence type="predicted"/>
<evidence type="ECO:0000313" key="2">
    <source>
        <dbReference type="Proteomes" id="UP000245778"/>
    </source>
</evidence>
<gene>
    <name evidence="1" type="ORF">C7373_102428</name>
</gene>
<accession>A0A2U1CEU2</accession>
<comment type="caution">
    <text evidence="1">The sequence shown here is derived from an EMBL/GenBank/DDBJ whole genome shotgun (WGS) entry which is preliminary data.</text>
</comment>
<dbReference type="AlphaFoldDB" id="A0A2U1CEU2"/>
<reference evidence="1 2" key="1">
    <citation type="submission" date="2018-04" db="EMBL/GenBank/DDBJ databases">
        <title>Genomic Encyclopedia of Type Strains, Phase IV (KMG-IV): sequencing the most valuable type-strain genomes for metagenomic binning, comparative biology and taxonomic classification.</title>
        <authorList>
            <person name="Goeker M."/>
        </authorList>
    </citation>
    <scope>NUCLEOTIDE SEQUENCE [LARGE SCALE GENOMIC DNA]</scope>
    <source>
        <strain evidence="1 2">DSM 26588</strain>
    </source>
</reference>
<evidence type="ECO:0000313" key="1">
    <source>
        <dbReference type="EMBL" id="PVY59442.1"/>
    </source>
</evidence>
<sequence>MREKKPCILNALQESKTLAPLLERNYPEGERRLQLVYRSIGSYADEYLARLSAECPDTPTPLAGPYHWDAARGRVFLYSKAAHDLAAWLNAGA</sequence>